<protein>
    <submittedName>
        <fullName evidence="1">Uncharacterized protein</fullName>
    </submittedName>
</protein>
<dbReference type="RefSeq" id="WP_322497727.1">
    <property type="nucleotide sequence ID" value="NZ_JARGYT010000031.1"/>
</dbReference>
<evidence type="ECO:0000313" key="2">
    <source>
        <dbReference type="Proteomes" id="UP001293791"/>
    </source>
</evidence>
<name>A0ABU5L8N6_9RICK</name>
<proteinExistence type="predicted"/>
<organism evidence="1 2">
    <name type="scientific">Candidatus Cyrtobacter comes</name>
    <dbReference type="NCBI Taxonomy" id="675776"/>
    <lineage>
        <taxon>Bacteria</taxon>
        <taxon>Pseudomonadati</taxon>
        <taxon>Pseudomonadota</taxon>
        <taxon>Alphaproteobacteria</taxon>
        <taxon>Rickettsiales</taxon>
        <taxon>Candidatus Midichloriaceae</taxon>
        <taxon>Candidatus Cyrtobacter</taxon>
    </lineage>
</organism>
<gene>
    <name evidence="1" type="ORF">Cyrtocomes_00626</name>
</gene>
<comment type="caution">
    <text evidence="1">The sequence shown here is derived from an EMBL/GenBank/DDBJ whole genome shotgun (WGS) entry which is preliminary data.</text>
</comment>
<dbReference type="Proteomes" id="UP001293791">
    <property type="component" value="Unassembled WGS sequence"/>
</dbReference>
<reference evidence="1 2" key="1">
    <citation type="submission" date="2023-02" db="EMBL/GenBank/DDBJ databases">
        <title>Host association and intracellularity evolved multiple times independently in the Rickettsiales.</title>
        <authorList>
            <person name="Castelli M."/>
            <person name="Nardi T."/>
            <person name="Gammuto L."/>
            <person name="Bellinzona G."/>
            <person name="Sabaneyeva E."/>
            <person name="Potekhin A."/>
            <person name="Serra V."/>
            <person name="Petroni G."/>
            <person name="Sassera D."/>
        </authorList>
    </citation>
    <scope>NUCLEOTIDE SEQUENCE [LARGE SCALE GENOMIC DNA]</scope>
    <source>
        <strain evidence="1 2">BOD18</strain>
    </source>
</reference>
<sequence>MKKDLSDKIGTTLSQEDTKEELLAQIGTTLSQEFGIELKEDELIKLCDDLALFFSEYSTKDYEGLINNHPYFRTLSKMLLEPRRFINELRLNEYIDDLTYGAFREYIIESIDLFIKETIKELKKDHDKDYIEQITKRWNKEKALQLVTKNRDSNMPLGVKKQPTKTIDPKKLTQVIGVQQQQHNTQTLSYANETLFPKSYQLVKAFIKNDLFTKYFLDLNRTVCTAIESDLKEPIIWDIMTKNPMLAKIIIINARTNLASFQKYTQLLKSYPEIVKIISMESAYTCTQNNFIVLLSSVLNTKVNKKLFELLTQEVREEVMKWAIKNQESFSEAFMPLVCTIFEIFDITSDKELINKWVELINKIEYKNVLLSEKNSNLRHPLVVELSKLATSNSIKFQLATSLFALGKYKFKNFINRIERNDKVKQFVAKHPKFIEKLSKYGEHEYKNMLQLFENQSLYDLMNRHPHILDSLLQKQLQLGRVSSMFHRSTPNVNRTLKEGLFYFAKHAENLLVAAAYLDLNHQPISYSDMVKYITQDDCKKLGQLLEIIKVAEILAQNPKIAHELAKQNIANLRERLMDEQLIPYLQKNPDYLIKIANMTSENFEAFKQDPEKYIKNKKTDMQHIVATLNEAPSSPRVTALSRERSPASDLAAADYITRYLLNMCKLKGQDIDKVASSIEYIEHITLEIDRKLDDLKRMSEQQTILDKLNELRTTLQECLGTVNKGFAK</sequence>
<dbReference type="EMBL" id="JARGYT010000031">
    <property type="protein sequence ID" value="MDZ5762250.1"/>
    <property type="molecule type" value="Genomic_DNA"/>
</dbReference>
<evidence type="ECO:0000313" key="1">
    <source>
        <dbReference type="EMBL" id="MDZ5762250.1"/>
    </source>
</evidence>
<keyword evidence="2" id="KW-1185">Reference proteome</keyword>
<accession>A0ABU5L8N6</accession>